<dbReference type="GO" id="GO:0016787">
    <property type="term" value="F:hydrolase activity"/>
    <property type="evidence" value="ECO:0007669"/>
    <property type="project" value="UniProtKB-KW"/>
</dbReference>
<keyword evidence="8" id="KW-1185">Reference proteome</keyword>
<keyword evidence="2" id="KW-0479">Metal-binding</keyword>
<name>A0A081NVU8_9BACL</name>
<dbReference type="SMART" id="SM00316">
    <property type="entry name" value="S1"/>
    <property type="match status" value="1"/>
</dbReference>
<dbReference type="CDD" id="cd04453">
    <property type="entry name" value="S1_RNase_E"/>
    <property type="match status" value="1"/>
</dbReference>
<evidence type="ECO:0000256" key="5">
    <source>
        <dbReference type="ARBA" id="ARBA00022884"/>
    </source>
</evidence>
<sequence length="413" mass="46808">MKRILVKCDEKHTEVAVQENGKLMEYYKGERNQGQLAGNIYIGRVVRVLQGMQSAFVDIGLERNGFLYIDDLLPAHMDKQPKEKPPIHDLVKVGQQIMVQVVKEPVGTKGARVTTHFSLPGRFGVYMPFADYIGVSRKIDSAADRDRLKRMAERHLRLGEGFIVRTAALGEPEEALAANLEELRIRWQQLEKISQSDGDVPRKIYSDLEMLPRLLRDLFRDDVQELVVGSDRMLQEVRGLIATPRSEGLAERVKLKPHTDPIAEYGVEKQLEQGLRRKVWLDNGGYLIVDRTEALTVFDVNTGKYTGSIDLEQTVFDTNLEAAREIARLLRLRDIGGLIIIDFIDMETESSRQQVLEELIRETKKDRTKTVVVGWTKLGLVELTRKKVRDSKESASLKSCPTCGGSGFVDYSQ</sequence>
<dbReference type="GO" id="GO:0004540">
    <property type="term" value="F:RNA nuclease activity"/>
    <property type="evidence" value="ECO:0007669"/>
    <property type="project" value="InterPro"/>
</dbReference>
<evidence type="ECO:0000256" key="1">
    <source>
        <dbReference type="ARBA" id="ARBA00001946"/>
    </source>
</evidence>
<keyword evidence="3" id="KW-0378">Hydrolase</keyword>
<evidence type="ECO:0000313" key="7">
    <source>
        <dbReference type="EMBL" id="KEQ22571.1"/>
    </source>
</evidence>
<dbReference type="Gene3D" id="2.40.50.140">
    <property type="entry name" value="Nucleic acid-binding proteins"/>
    <property type="match status" value="1"/>
</dbReference>
<dbReference type="PROSITE" id="PS50126">
    <property type="entry name" value="S1"/>
    <property type="match status" value="1"/>
</dbReference>
<feature type="domain" description="S1 motif" evidence="6">
    <location>
        <begin position="38"/>
        <end position="116"/>
    </location>
</feature>
<dbReference type="GO" id="GO:0006364">
    <property type="term" value="P:rRNA processing"/>
    <property type="evidence" value="ECO:0007669"/>
    <property type="project" value="TreeGrafter"/>
</dbReference>
<dbReference type="PANTHER" id="PTHR30001:SF0">
    <property type="entry name" value="RIBONUCLEASE G"/>
    <property type="match status" value="1"/>
</dbReference>
<accession>A0A081NVU8</accession>
<reference evidence="7 8" key="1">
    <citation type="submission" date="2014-06" db="EMBL/GenBank/DDBJ databases">
        <title>Draft genome sequence of Paenibacillus sp. MSt1.</title>
        <authorList>
            <person name="Aw Y.K."/>
            <person name="Ong K.S."/>
            <person name="Gan H.M."/>
            <person name="Lee S.M."/>
        </authorList>
    </citation>
    <scope>NUCLEOTIDE SEQUENCE [LARGE SCALE GENOMIC DNA]</scope>
    <source>
        <strain evidence="7 8">MSt1</strain>
    </source>
</reference>
<evidence type="ECO:0000256" key="3">
    <source>
        <dbReference type="ARBA" id="ARBA00022801"/>
    </source>
</evidence>
<dbReference type="Proteomes" id="UP000028123">
    <property type="component" value="Unassembled WGS sequence"/>
</dbReference>
<keyword evidence="5" id="KW-0694">RNA-binding</keyword>
<dbReference type="GO" id="GO:0005737">
    <property type="term" value="C:cytoplasm"/>
    <property type="evidence" value="ECO:0007669"/>
    <property type="project" value="TreeGrafter"/>
</dbReference>
<protein>
    <submittedName>
        <fullName evidence="7">Ribonuclease</fullName>
    </submittedName>
</protein>
<dbReference type="SUPFAM" id="SSF50249">
    <property type="entry name" value="Nucleic acid-binding proteins"/>
    <property type="match status" value="1"/>
</dbReference>
<evidence type="ECO:0000259" key="6">
    <source>
        <dbReference type="PROSITE" id="PS50126"/>
    </source>
</evidence>
<comment type="caution">
    <text evidence="7">The sequence shown here is derived from an EMBL/GenBank/DDBJ whole genome shotgun (WGS) entry which is preliminary data.</text>
</comment>
<dbReference type="PANTHER" id="PTHR30001">
    <property type="entry name" value="RIBONUCLEASE"/>
    <property type="match status" value="1"/>
</dbReference>
<comment type="cofactor">
    <cofactor evidence="1">
        <name>Mg(2+)</name>
        <dbReference type="ChEBI" id="CHEBI:18420"/>
    </cofactor>
</comment>
<proteinExistence type="predicted"/>
<dbReference type="GO" id="GO:0046872">
    <property type="term" value="F:metal ion binding"/>
    <property type="evidence" value="ECO:0007669"/>
    <property type="project" value="UniProtKB-KW"/>
</dbReference>
<dbReference type="EMBL" id="JNVM01000033">
    <property type="protein sequence ID" value="KEQ22571.1"/>
    <property type="molecule type" value="Genomic_DNA"/>
</dbReference>
<dbReference type="AlphaFoldDB" id="A0A081NVU8"/>
<dbReference type="InterPro" id="IPR004659">
    <property type="entry name" value="RNase_E/G"/>
</dbReference>
<evidence type="ECO:0000256" key="4">
    <source>
        <dbReference type="ARBA" id="ARBA00022842"/>
    </source>
</evidence>
<dbReference type="NCBIfam" id="TIGR00757">
    <property type="entry name" value="RNaseEG"/>
    <property type="match status" value="1"/>
</dbReference>
<evidence type="ECO:0000313" key="8">
    <source>
        <dbReference type="Proteomes" id="UP000028123"/>
    </source>
</evidence>
<dbReference type="GO" id="GO:0003723">
    <property type="term" value="F:RNA binding"/>
    <property type="evidence" value="ECO:0007669"/>
    <property type="project" value="UniProtKB-KW"/>
</dbReference>
<dbReference type="RefSeq" id="WP_200879248.1">
    <property type="nucleotide sequence ID" value="NZ_JNVM01000033.1"/>
</dbReference>
<dbReference type="Pfam" id="PF10150">
    <property type="entry name" value="RNase_E_G"/>
    <property type="match status" value="1"/>
</dbReference>
<evidence type="ECO:0000256" key="2">
    <source>
        <dbReference type="ARBA" id="ARBA00022723"/>
    </source>
</evidence>
<dbReference type="eggNOG" id="COG1530">
    <property type="taxonomic scope" value="Bacteria"/>
</dbReference>
<dbReference type="InterPro" id="IPR012340">
    <property type="entry name" value="NA-bd_OB-fold"/>
</dbReference>
<dbReference type="InterPro" id="IPR019307">
    <property type="entry name" value="RNA-bd_AU-1/RNase_E/G"/>
</dbReference>
<dbReference type="InterPro" id="IPR003029">
    <property type="entry name" value="S1_domain"/>
</dbReference>
<organism evidence="7 8">
    <name type="scientific">Paenibacillus tyrfis</name>
    <dbReference type="NCBI Taxonomy" id="1501230"/>
    <lineage>
        <taxon>Bacteria</taxon>
        <taxon>Bacillati</taxon>
        <taxon>Bacillota</taxon>
        <taxon>Bacilli</taxon>
        <taxon>Bacillales</taxon>
        <taxon>Paenibacillaceae</taxon>
        <taxon>Paenibacillus</taxon>
    </lineage>
</organism>
<keyword evidence="4" id="KW-0460">Magnesium</keyword>
<gene>
    <name evidence="7" type="ORF">ET33_21910</name>
</gene>